<name>A0A9N9I8Z2_9GLOM</name>
<dbReference type="Pfam" id="PF20209">
    <property type="entry name" value="DUF6570"/>
    <property type="match status" value="1"/>
</dbReference>
<reference evidence="2" key="1">
    <citation type="submission" date="2021-06" db="EMBL/GenBank/DDBJ databases">
        <authorList>
            <person name="Kallberg Y."/>
            <person name="Tangrot J."/>
            <person name="Rosling A."/>
        </authorList>
    </citation>
    <scope>NUCLEOTIDE SEQUENCE</scope>
    <source>
        <strain evidence="2">IN212</strain>
    </source>
</reference>
<sequence>DQYKMCFAYEWEKRWQKRSEKVLRKIEANFTDNNNRKCQIVESEIDVYVNKLDRYDEFDNLLLKTLPKKFSTENNMDSDNVPEELQGLTEIEEISFIQRVSSCSQNSIEIEENKALATNVINYQ</sequence>
<feature type="non-terminal residue" evidence="2">
    <location>
        <position position="1"/>
    </location>
</feature>
<feature type="domain" description="DUF6570" evidence="1">
    <location>
        <begin position="65"/>
        <end position="103"/>
    </location>
</feature>
<evidence type="ECO:0000313" key="3">
    <source>
        <dbReference type="Proteomes" id="UP000789396"/>
    </source>
</evidence>
<comment type="caution">
    <text evidence="2">The sequence shown here is derived from an EMBL/GenBank/DDBJ whole genome shotgun (WGS) entry which is preliminary data.</text>
</comment>
<protein>
    <submittedName>
        <fullName evidence="2">14206_t:CDS:1</fullName>
    </submittedName>
</protein>
<gene>
    <name evidence="2" type="ORF">RFULGI_LOCUS11788</name>
</gene>
<dbReference type="OrthoDB" id="432234at2759"/>
<dbReference type="InterPro" id="IPR046700">
    <property type="entry name" value="DUF6570"/>
</dbReference>
<feature type="non-terminal residue" evidence="2">
    <location>
        <position position="124"/>
    </location>
</feature>
<accession>A0A9N9I8Z2</accession>
<keyword evidence="3" id="KW-1185">Reference proteome</keyword>
<dbReference type="Proteomes" id="UP000789396">
    <property type="component" value="Unassembled WGS sequence"/>
</dbReference>
<dbReference type="EMBL" id="CAJVPZ010026595">
    <property type="protein sequence ID" value="CAG8726026.1"/>
    <property type="molecule type" value="Genomic_DNA"/>
</dbReference>
<organism evidence="2 3">
    <name type="scientific">Racocetra fulgida</name>
    <dbReference type="NCBI Taxonomy" id="60492"/>
    <lineage>
        <taxon>Eukaryota</taxon>
        <taxon>Fungi</taxon>
        <taxon>Fungi incertae sedis</taxon>
        <taxon>Mucoromycota</taxon>
        <taxon>Glomeromycotina</taxon>
        <taxon>Glomeromycetes</taxon>
        <taxon>Diversisporales</taxon>
        <taxon>Gigasporaceae</taxon>
        <taxon>Racocetra</taxon>
    </lineage>
</organism>
<evidence type="ECO:0000313" key="2">
    <source>
        <dbReference type="EMBL" id="CAG8726026.1"/>
    </source>
</evidence>
<proteinExistence type="predicted"/>
<evidence type="ECO:0000259" key="1">
    <source>
        <dbReference type="Pfam" id="PF20209"/>
    </source>
</evidence>
<dbReference type="AlphaFoldDB" id="A0A9N9I8Z2"/>